<protein>
    <submittedName>
        <fullName evidence="1">Uncharacterized protein</fullName>
    </submittedName>
</protein>
<sequence>MAQNVTVMQEHISLETDPTCRWGSMAGSGINRCSAEGDDQSRPTSCVTVISILTIQSLPLDPFKPVLIIWTKSAVDLLAVPTSVCARYVRGILTAKELVHHMRKEKK</sequence>
<name>A0AAE0XSE7_9GAST</name>
<gene>
    <name evidence="1" type="ORF">RRG08_055797</name>
</gene>
<comment type="caution">
    <text evidence="1">The sequence shown here is derived from an EMBL/GenBank/DDBJ whole genome shotgun (WGS) entry which is preliminary data.</text>
</comment>
<dbReference type="Proteomes" id="UP001283361">
    <property type="component" value="Unassembled WGS sequence"/>
</dbReference>
<keyword evidence="2" id="KW-1185">Reference proteome</keyword>
<organism evidence="1 2">
    <name type="scientific">Elysia crispata</name>
    <name type="common">lettuce slug</name>
    <dbReference type="NCBI Taxonomy" id="231223"/>
    <lineage>
        <taxon>Eukaryota</taxon>
        <taxon>Metazoa</taxon>
        <taxon>Spiralia</taxon>
        <taxon>Lophotrochozoa</taxon>
        <taxon>Mollusca</taxon>
        <taxon>Gastropoda</taxon>
        <taxon>Heterobranchia</taxon>
        <taxon>Euthyneura</taxon>
        <taxon>Panpulmonata</taxon>
        <taxon>Sacoglossa</taxon>
        <taxon>Placobranchoidea</taxon>
        <taxon>Plakobranchidae</taxon>
        <taxon>Elysia</taxon>
    </lineage>
</organism>
<dbReference type="AlphaFoldDB" id="A0AAE0XSE7"/>
<accession>A0AAE0XSE7</accession>
<evidence type="ECO:0000313" key="2">
    <source>
        <dbReference type="Proteomes" id="UP001283361"/>
    </source>
</evidence>
<dbReference type="EMBL" id="JAWDGP010007703">
    <property type="protein sequence ID" value="KAK3708085.1"/>
    <property type="molecule type" value="Genomic_DNA"/>
</dbReference>
<reference evidence="1" key="1">
    <citation type="journal article" date="2023" name="G3 (Bethesda)">
        <title>A reference genome for the long-term kleptoplast-retaining sea slug Elysia crispata morphotype clarki.</title>
        <authorList>
            <person name="Eastman K.E."/>
            <person name="Pendleton A.L."/>
            <person name="Shaikh M.A."/>
            <person name="Suttiyut T."/>
            <person name="Ogas R."/>
            <person name="Tomko P."/>
            <person name="Gavelis G."/>
            <person name="Widhalm J.R."/>
            <person name="Wisecaver J.H."/>
        </authorList>
    </citation>
    <scope>NUCLEOTIDE SEQUENCE</scope>
    <source>
        <strain evidence="1">ECLA1</strain>
    </source>
</reference>
<proteinExistence type="predicted"/>
<evidence type="ECO:0000313" key="1">
    <source>
        <dbReference type="EMBL" id="KAK3708085.1"/>
    </source>
</evidence>